<dbReference type="RefSeq" id="WP_203682457.1">
    <property type="nucleotide sequence ID" value="NZ_BOMW01000044.1"/>
</dbReference>
<name>A0A919N9W4_9ACTN</name>
<evidence type="ECO:0000259" key="6">
    <source>
        <dbReference type="PROSITE" id="PS51387"/>
    </source>
</evidence>
<accession>A0A919N9W4</accession>
<dbReference type="InterPro" id="IPR016169">
    <property type="entry name" value="FAD-bd_PCMH_sub2"/>
</dbReference>
<evidence type="ECO:0000256" key="2">
    <source>
        <dbReference type="ARBA" id="ARBA00005466"/>
    </source>
</evidence>
<dbReference type="Gene3D" id="3.30.43.10">
    <property type="entry name" value="Uridine Diphospho-n-acetylenolpyruvylglucosamine Reductase, domain 2"/>
    <property type="match status" value="1"/>
</dbReference>
<dbReference type="Proteomes" id="UP000629619">
    <property type="component" value="Unassembled WGS sequence"/>
</dbReference>
<dbReference type="PANTHER" id="PTHR42973:SF39">
    <property type="entry name" value="FAD-BINDING PCMH-TYPE DOMAIN-CONTAINING PROTEIN"/>
    <property type="match status" value="1"/>
</dbReference>
<reference evidence="7" key="1">
    <citation type="submission" date="2021-01" db="EMBL/GenBank/DDBJ databases">
        <title>Whole genome shotgun sequence of Actinoplanes siamensis NBRC 109076.</title>
        <authorList>
            <person name="Komaki H."/>
            <person name="Tamura T."/>
        </authorList>
    </citation>
    <scope>NUCLEOTIDE SEQUENCE</scope>
    <source>
        <strain evidence="7">NBRC 109076</strain>
    </source>
</reference>
<keyword evidence="5" id="KW-0560">Oxidoreductase</keyword>
<proteinExistence type="inferred from homology"/>
<dbReference type="PROSITE" id="PS51387">
    <property type="entry name" value="FAD_PCMH"/>
    <property type="match status" value="1"/>
</dbReference>
<dbReference type="Gene3D" id="3.40.462.20">
    <property type="match status" value="1"/>
</dbReference>
<evidence type="ECO:0000313" key="7">
    <source>
        <dbReference type="EMBL" id="GIF07038.1"/>
    </source>
</evidence>
<sequence length="457" mass="47112">MTSVNHQRAAAFPPGAPGYRAATEVFNLAAVPCPAAAVTTHTIEQVRQALRYARGEGLGVRVHSTGHASAGVRPVDGGLLVRTALRGGVSVDPATGAVRIPAGTRWGEVVAATSPHGVTVAHGSSPTVGAVGYLLGGGMSFYGRMVGLAANTIRAIDLVTADGEMLHVTADTDPELFWALRGGGGGFGVVTAVEVGVVPVRHVHTGSAWWPAVHAERLVRIWRDWAGQAPRTATTSLRVMNLPPVPGGPPQLSAGVMVSVDGAVVCDDDPSASVARELLGPLRSVAEPVLDTWATTDVSGVLHAHMDPDRPLPVIGDHMLLRELSDDGIGRLLEVLGEGSGSPLIAAGLRQLGGAFAVPAPGGGALSHLEGAYSYAGSGVPMGGVTPQALREHCARVRAALRPWDTGRTVPSFVESFDQPQGHLEAAAVARADRVRLRVDPDGLFRGDIAPHATALA</sequence>
<keyword evidence="8" id="KW-1185">Reference proteome</keyword>
<organism evidence="7 8">
    <name type="scientific">Actinoplanes siamensis</name>
    <dbReference type="NCBI Taxonomy" id="1223317"/>
    <lineage>
        <taxon>Bacteria</taxon>
        <taxon>Bacillati</taxon>
        <taxon>Actinomycetota</taxon>
        <taxon>Actinomycetes</taxon>
        <taxon>Micromonosporales</taxon>
        <taxon>Micromonosporaceae</taxon>
        <taxon>Actinoplanes</taxon>
    </lineage>
</organism>
<dbReference type="InterPro" id="IPR016166">
    <property type="entry name" value="FAD-bd_PCMH"/>
</dbReference>
<dbReference type="InterPro" id="IPR006094">
    <property type="entry name" value="Oxid_FAD_bind_N"/>
</dbReference>
<dbReference type="Pfam" id="PF01565">
    <property type="entry name" value="FAD_binding_4"/>
    <property type="match status" value="1"/>
</dbReference>
<keyword evidence="3" id="KW-0285">Flavoprotein</keyword>
<comment type="caution">
    <text evidence="7">The sequence shown here is derived from an EMBL/GenBank/DDBJ whole genome shotgun (WGS) entry which is preliminary data.</text>
</comment>
<dbReference type="PANTHER" id="PTHR42973">
    <property type="entry name" value="BINDING OXIDOREDUCTASE, PUTATIVE (AFU_ORTHOLOGUE AFUA_1G17690)-RELATED"/>
    <property type="match status" value="1"/>
</dbReference>
<dbReference type="SUPFAM" id="SSF56176">
    <property type="entry name" value="FAD-binding/transporter-associated domain-like"/>
    <property type="match status" value="1"/>
</dbReference>
<protein>
    <submittedName>
        <fullName evidence="7">FAD-linked oxidase</fullName>
    </submittedName>
</protein>
<evidence type="ECO:0000256" key="1">
    <source>
        <dbReference type="ARBA" id="ARBA00001974"/>
    </source>
</evidence>
<dbReference type="InterPro" id="IPR050416">
    <property type="entry name" value="FAD-linked_Oxidoreductase"/>
</dbReference>
<dbReference type="InterPro" id="IPR016167">
    <property type="entry name" value="FAD-bd_PCMH_sub1"/>
</dbReference>
<keyword evidence="4" id="KW-0274">FAD</keyword>
<gene>
    <name evidence="7" type="ORF">Asi03nite_45760</name>
</gene>
<dbReference type="AlphaFoldDB" id="A0A919N9W4"/>
<dbReference type="Gene3D" id="3.30.465.10">
    <property type="match status" value="1"/>
</dbReference>
<comment type="cofactor">
    <cofactor evidence="1">
        <name>FAD</name>
        <dbReference type="ChEBI" id="CHEBI:57692"/>
    </cofactor>
</comment>
<dbReference type="EMBL" id="BOMW01000044">
    <property type="protein sequence ID" value="GIF07038.1"/>
    <property type="molecule type" value="Genomic_DNA"/>
</dbReference>
<evidence type="ECO:0000256" key="4">
    <source>
        <dbReference type="ARBA" id="ARBA00022827"/>
    </source>
</evidence>
<comment type="similarity">
    <text evidence="2">Belongs to the oxygen-dependent FAD-linked oxidoreductase family.</text>
</comment>
<dbReference type="InterPro" id="IPR036318">
    <property type="entry name" value="FAD-bd_PCMH-like_sf"/>
</dbReference>
<evidence type="ECO:0000313" key="8">
    <source>
        <dbReference type="Proteomes" id="UP000629619"/>
    </source>
</evidence>
<evidence type="ECO:0000256" key="5">
    <source>
        <dbReference type="ARBA" id="ARBA00023002"/>
    </source>
</evidence>
<evidence type="ECO:0000256" key="3">
    <source>
        <dbReference type="ARBA" id="ARBA00022630"/>
    </source>
</evidence>
<dbReference type="GO" id="GO:0071949">
    <property type="term" value="F:FAD binding"/>
    <property type="evidence" value="ECO:0007669"/>
    <property type="project" value="InterPro"/>
</dbReference>
<feature type="domain" description="FAD-binding PCMH-type" evidence="6">
    <location>
        <begin position="30"/>
        <end position="200"/>
    </location>
</feature>
<dbReference type="GO" id="GO:0016491">
    <property type="term" value="F:oxidoreductase activity"/>
    <property type="evidence" value="ECO:0007669"/>
    <property type="project" value="UniProtKB-KW"/>
</dbReference>